<dbReference type="EMBL" id="CABHNI010000009">
    <property type="protein sequence ID" value="VUW94493.1"/>
    <property type="molecule type" value="Genomic_DNA"/>
</dbReference>
<feature type="domain" description="Thioester reductase (TE)" evidence="3">
    <location>
        <begin position="49"/>
        <end position="286"/>
    </location>
</feature>
<dbReference type="InterPro" id="IPR013120">
    <property type="entry name" value="FAR_NAD-bd"/>
</dbReference>
<proteinExistence type="predicted"/>
<keyword evidence="1" id="KW-0596">Phosphopantetheine</keyword>
<dbReference type="SUPFAM" id="SSF51735">
    <property type="entry name" value="NAD(P)-binding Rossmann-fold domains"/>
    <property type="match status" value="1"/>
</dbReference>
<dbReference type="PANTHER" id="PTHR44845:SF6">
    <property type="entry name" value="BETA-ALANINE-ACTIVATING ENZYME"/>
    <property type="match status" value="1"/>
</dbReference>
<evidence type="ECO:0000313" key="4">
    <source>
        <dbReference type="EMBL" id="VUW94493.1"/>
    </source>
</evidence>
<evidence type="ECO:0000256" key="2">
    <source>
        <dbReference type="ARBA" id="ARBA00022553"/>
    </source>
</evidence>
<gene>
    <name evidence="4" type="primary">lgrD</name>
    <name evidence="4" type="ORF">DFSSTS7063_00405</name>
</gene>
<dbReference type="RefSeq" id="WP_144123469.1">
    <property type="nucleotide sequence ID" value="NZ_CABHNI010000009.1"/>
</dbReference>
<dbReference type="Proteomes" id="UP000358366">
    <property type="component" value="Unassembled WGS sequence"/>
</dbReference>
<dbReference type="AlphaFoldDB" id="A0A564SI61"/>
<evidence type="ECO:0000313" key="5">
    <source>
        <dbReference type="Proteomes" id="UP000358366"/>
    </source>
</evidence>
<dbReference type="PANTHER" id="PTHR44845">
    <property type="entry name" value="CARRIER DOMAIN-CONTAINING PROTEIN"/>
    <property type="match status" value="1"/>
</dbReference>
<evidence type="ECO:0000256" key="1">
    <source>
        <dbReference type="ARBA" id="ARBA00022450"/>
    </source>
</evidence>
<organism evidence="4 5">
    <name type="scientific">Dorea formicigenerans</name>
    <dbReference type="NCBI Taxonomy" id="39486"/>
    <lineage>
        <taxon>Bacteria</taxon>
        <taxon>Bacillati</taxon>
        <taxon>Bacillota</taxon>
        <taxon>Clostridia</taxon>
        <taxon>Lachnospirales</taxon>
        <taxon>Lachnospiraceae</taxon>
        <taxon>Dorea</taxon>
    </lineage>
</organism>
<evidence type="ECO:0000259" key="3">
    <source>
        <dbReference type="Pfam" id="PF07993"/>
    </source>
</evidence>
<dbReference type="Pfam" id="PF07993">
    <property type="entry name" value="NAD_binding_4"/>
    <property type="match status" value="1"/>
</dbReference>
<keyword evidence="2" id="KW-0597">Phosphoprotein</keyword>
<sequence>MKKEFLQTFSFEELQKTDVQEQAEYRKKYLQINDVEEMNSKYENILLLGSTGFLGLYLLNQLLLKSTANITLIVRAESVEQAQSRIYQQYRYYFEKDSYKANFQRIEFLTGDLTKNKFGLSENTYANLTGVIDAIINSAALVKHMGENSEFEAVNIEIIKNLIDFAEKGRKKDIHHMSTIGIIYGTKMNQERTIFTEYDDITEEGLTNQYFLSKEKAERLLFEARKRGIQSNIYRMSGILFDSKTGKYQRNINESKAYIYYRNLYKLGIIPADIRRKKDISCIDKISEAVIKLVLIKGHLNEVYHVINPHGLMIRDILNLVQECEENGEKEWIKQLVFECQIVQDIGRNTRKIKVDKTVYILEKLGFKWAPVGKKEFMSAYKEIKKL</sequence>
<dbReference type="Gene3D" id="3.40.50.720">
    <property type="entry name" value="NAD(P)-binding Rossmann-like Domain"/>
    <property type="match status" value="1"/>
</dbReference>
<dbReference type="InterPro" id="IPR036291">
    <property type="entry name" value="NAD(P)-bd_dom_sf"/>
</dbReference>
<name>A0A564SI61_9FIRM</name>
<protein>
    <submittedName>
        <fullName evidence="4">Linear gramicidin synthase subunit D</fullName>
    </submittedName>
</protein>
<accession>A0A564SI61</accession>
<reference evidence="4 5" key="1">
    <citation type="submission" date="2019-07" db="EMBL/GenBank/DDBJ databases">
        <authorList>
            <person name="Hibberd C M."/>
            <person name="Gehrig L. J."/>
            <person name="Chang H.-W."/>
            <person name="Venkatesh S."/>
        </authorList>
    </citation>
    <scope>NUCLEOTIDE SEQUENCE [LARGE SCALE GENOMIC DNA]</scope>
    <source>
        <strain evidence="4">Dorea_formicigenerans_SSTS_Bg7063</strain>
    </source>
</reference>